<keyword evidence="3" id="KW-1185">Reference proteome</keyword>
<evidence type="ECO:0000259" key="1">
    <source>
        <dbReference type="PROSITE" id="PS50013"/>
    </source>
</evidence>
<dbReference type="InterPro" id="IPR000953">
    <property type="entry name" value="Chromo/chromo_shadow_dom"/>
</dbReference>
<protein>
    <submittedName>
        <fullName evidence="2">DNA-directed DNA polymerase</fullName>
    </submittedName>
</protein>
<dbReference type="InterPro" id="IPR016197">
    <property type="entry name" value="Chromo-like_dom_sf"/>
</dbReference>
<evidence type="ECO:0000313" key="2">
    <source>
        <dbReference type="EMBL" id="TPX52796.1"/>
    </source>
</evidence>
<gene>
    <name evidence="2" type="ORF">PhCBS80983_g06451</name>
</gene>
<accession>A0A507DMP8</accession>
<keyword evidence="2" id="KW-0548">Nucleotidyltransferase</keyword>
<dbReference type="Gene3D" id="2.40.50.40">
    <property type="match status" value="1"/>
</dbReference>
<proteinExistence type="predicted"/>
<dbReference type="Proteomes" id="UP000318582">
    <property type="component" value="Unassembled WGS sequence"/>
</dbReference>
<feature type="domain" description="Chromo" evidence="1">
    <location>
        <begin position="47"/>
        <end position="91"/>
    </location>
</feature>
<keyword evidence="2" id="KW-0239">DNA-directed DNA polymerase</keyword>
<dbReference type="GO" id="GO:0003887">
    <property type="term" value="F:DNA-directed DNA polymerase activity"/>
    <property type="evidence" value="ECO:0007669"/>
    <property type="project" value="UniProtKB-KW"/>
</dbReference>
<dbReference type="Pfam" id="PF00385">
    <property type="entry name" value="Chromo"/>
    <property type="match status" value="1"/>
</dbReference>
<dbReference type="InterPro" id="IPR013103">
    <property type="entry name" value="RVT_2"/>
</dbReference>
<name>A0A507DMP8_9FUNG</name>
<comment type="caution">
    <text evidence="2">The sequence shown here is derived from an EMBL/GenBank/DDBJ whole genome shotgun (WGS) entry which is preliminary data.</text>
</comment>
<reference evidence="2 3" key="1">
    <citation type="journal article" date="2019" name="Sci. Rep.">
        <title>Comparative genomics of chytrid fungi reveal insights into the obligate biotrophic and pathogenic lifestyle of Synchytrium endobioticum.</title>
        <authorList>
            <person name="van de Vossenberg B.T.L.H."/>
            <person name="Warris S."/>
            <person name="Nguyen H.D.T."/>
            <person name="van Gent-Pelzer M.P.E."/>
            <person name="Joly D.L."/>
            <person name="van de Geest H.C."/>
            <person name="Bonants P.J.M."/>
            <person name="Smith D.S."/>
            <person name="Levesque C.A."/>
            <person name="van der Lee T.A.J."/>
        </authorList>
    </citation>
    <scope>NUCLEOTIDE SEQUENCE [LARGE SCALE GENOMIC DNA]</scope>
    <source>
        <strain evidence="2 3">CBS 809.83</strain>
    </source>
</reference>
<sequence length="387" mass="43662">MGYHPTKQGNCSLYDALTYLIIDTQDVKINEADYISPVAQSGTTPEYVVERVILSCNGEGGEEFLVKWLGYNEPTWEPFDKIKDSETLTRFIGIEDDSTHVIAEMHAACSTDIDKSATYQTAVNSPYTKEWKEAINAELSLTALTRRGTRIQCKHRPALILCESKWVFKVKRNANGSIKKFQACHVAQGFTQRESIDFNETYAPVSKFNTLQRSRHRDLDAASSHVSFLQQLGFSVSEFDTALYIKWTNNTKIMIVAIYMDDLTIFASDLDDLLALKSVLAKRFKMEDMGEISFLLGLQIMCNRSKCCITIGQQKYIKAMMDKFNLNNMRLHHIPMDPNLHLNANNGGDALDASGIKEYQSIIGTLMYLMTAAKKTRAAQLLATYSC</sequence>
<dbReference type="PROSITE" id="PS50013">
    <property type="entry name" value="CHROMO_2"/>
    <property type="match status" value="1"/>
</dbReference>
<evidence type="ECO:0000313" key="3">
    <source>
        <dbReference type="Proteomes" id="UP000318582"/>
    </source>
</evidence>
<keyword evidence="2" id="KW-0808">Transferase</keyword>
<dbReference type="AlphaFoldDB" id="A0A507DMP8"/>
<dbReference type="SUPFAM" id="SSF54160">
    <property type="entry name" value="Chromo domain-like"/>
    <property type="match status" value="1"/>
</dbReference>
<dbReference type="EMBL" id="QEAQ01000321">
    <property type="protein sequence ID" value="TPX52796.1"/>
    <property type="molecule type" value="Genomic_DNA"/>
</dbReference>
<dbReference type="STRING" id="109895.A0A507DMP8"/>
<dbReference type="InterPro" id="IPR023780">
    <property type="entry name" value="Chromo_domain"/>
</dbReference>
<organism evidence="2 3">
    <name type="scientific">Powellomyces hirtus</name>
    <dbReference type="NCBI Taxonomy" id="109895"/>
    <lineage>
        <taxon>Eukaryota</taxon>
        <taxon>Fungi</taxon>
        <taxon>Fungi incertae sedis</taxon>
        <taxon>Chytridiomycota</taxon>
        <taxon>Chytridiomycota incertae sedis</taxon>
        <taxon>Chytridiomycetes</taxon>
        <taxon>Spizellomycetales</taxon>
        <taxon>Powellomycetaceae</taxon>
        <taxon>Powellomyces</taxon>
    </lineage>
</organism>
<dbReference type="SMART" id="SM00298">
    <property type="entry name" value="CHROMO"/>
    <property type="match status" value="1"/>
</dbReference>
<dbReference type="Pfam" id="PF07727">
    <property type="entry name" value="RVT_2"/>
    <property type="match status" value="1"/>
</dbReference>